<evidence type="ECO:0000313" key="5">
    <source>
        <dbReference type="Proteomes" id="UP000183700"/>
    </source>
</evidence>
<feature type="transmembrane region" description="Helical" evidence="2">
    <location>
        <begin position="96"/>
        <end position="116"/>
    </location>
</feature>
<gene>
    <name evidence="4" type="ORF">RV00_GL001270</name>
</gene>
<keyword evidence="2" id="KW-0472">Membrane</keyword>
<feature type="transmembrane region" description="Helical" evidence="2">
    <location>
        <begin position="24"/>
        <end position="45"/>
    </location>
</feature>
<feature type="transmembrane region" description="Helical" evidence="2">
    <location>
        <begin position="164"/>
        <end position="183"/>
    </location>
</feature>
<name>A0A1L8SXP3_9ENTE</name>
<organism evidence="4 5">
    <name type="scientific">Enterococcus devriesei</name>
    <dbReference type="NCBI Taxonomy" id="319970"/>
    <lineage>
        <taxon>Bacteria</taxon>
        <taxon>Bacillati</taxon>
        <taxon>Bacillota</taxon>
        <taxon>Bacilli</taxon>
        <taxon>Lactobacillales</taxon>
        <taxon>Enterococcaceae</taxon>
        <taxon>Enterococcus</taxon>
    </lineage>
</organism>
<protein>
    <recommendedName>
        <fullName evidence="3">CAAX prenyl protease 2/Lysostaphin resistance protein A-like domain-containing protein</fullName>
    </recommendedName>
</protein>
<proteinExistence type="inferred from homology"/>
<feature type="transmembrane region" description="Helical" evidence="2">
    <location>
        <begin position="220"/>
        <end position="240"/>
    </location>
</feature>
<dbReference type="OrthoDB" id="324900at2"/>
<keyword evidence="5" id="KW-1185">Reference proteome</keyword>
<accession>A0A1L8SXP3</accession>
<evidence type="ECO:0000256" key="2">
    <source>
        <dbReference type="SAM" id="Phobius"/>
    </source>
</evidence>
<evidence type="ECO:0000256" key="1">
    <source>
        <dbReference type="ARBA" id="ARBA00009067"/>
    </source>
</evidence>
<dbReference type="AlphaFoldDB" id="A0A1L8SXP3"/>
<dbReference type="Pfam" id="PF02517">
    <property type="entry name" value="Rce1-like"/>
    <property type="match status" value="1"/>
</dbReference>
<feature type="transmembrane region" description="Helical" evidence="2">
    <location>
        <begin position="189"/>
        <end position="208"/>
    </location>
</feature>
<dbReference type="Proteomes" id="UP000183700">
    <property type="component" value="Unassembled WGS sequence"/>
</dbReference>
<keyword evidence="2" id="KW-0812">Transmembrane</keyword>
<feature type="transmembrane region" description="Helical" evidence="2">
    <location>
        <begin position="122"/>
        <end position="143"/>
    </location>
</feature>
<dbReference type="GO" id="GO:0080120">
    <property type="term" value="P:CAAX-box protein maturation"/>
    <property type="evidence" value="ECO:0007669"/>
    <property type="project" value="UniProtKB-ARBA"/>
</dbReference>
<feature type="transmembrane region" description="Helical" evidence="2">
    <location>
        <begin position="260"/>
        <end position="283"/>
    </location>
</feature>
<comment type="similarity">
    <text evidence="1">Belongs to the UPF0177 family.</text>
</comment>
<keyword evidence="2" id="KW-1133">Transmembrane helix</keyword>
<dbReference type="EMBL" id="JXKM01000002">
    <property type="protein sequence ID" value="OJG36825.1"/>
    <property type="molecule type" value="Genomic_DNA"/>
</dbReference>
<dbReference type="PANTHER" id="PTHR39430:SF1">
    <property type="entry name" value="PROTEASE"/>
    <property type="match status" value="1"/>
</dbReference>
<comment type="caution">
    <text evidence="4">The sequence shown here is derived from an EMBL/GenBank/DDBJ whole genome shotgun (WGS) entry which is preliminary data.</text>
</comment>
<dbReference type="InterPro" id="IPR003675">
    <property type="entry name" value="Rce1/LyrA-like_dom"/>
</dbReference>
<sequence length="292" mass="32465">MILHMKFHSTTSIQLTKEQQNRNIWLTIIIGLIIVFVAQGISILPGTYIKNTGVQEVYNLFANLFVILIVILFCKFFQKRTLSSLGFKDKYIISKIFTGIILSITFLMTVLLVNLLAGSVELTSNLTAVNLVYVLAAFLAYFPQGLMEEIVCRGFIMNSLSAKYNVWIGLIVNSLIFAILHGINPDTTPLALFNLFLAGMLLSTIFCLTDNILFVGAFHAVWNFMLGPVFGVKVSGLSVYSSLFKTTLLPEQSLINGGNFGFEGGLGLTISIFIAFTIIFLFIKIRDKQTKN</sequence>
<feature type="domain" description="CAAX prenyl protease 2/Lysostaphin resistance protein A-like" evidence="3">
    <location>
        <begin position="133"/>
        <end position="225"/>
    </location>
</feature>
<dbReference type="PANTHER" id="PTHR39430">
    <property type="entry name" value="MEMBRANE-ASSOCIATED PROTEASE-RELATED"/>
    <property type="match status" value="1"/>
</dbReference>
<dbReference type="GO" id="GO:0004175">
    <property type="term" value="F:endopeptidase activity"/>
    <property type="evidence" value="ECO:0007669"/>
    <property type="project" value="UniProtKB-ARBA"/>
</dbReference>
<feature type="transmembrane region" description="Helical" evidence="2">
    <location>
        <begin position="57"/>
        <end position="76"/>
    </location>
</feature>
<evidence type="ECO:0000259" key="3">
    <source>
        <dbReference type="Pfam" id="PF02517"/>
    </source>
</evidence>
<reference evidence="4 5" key="1">
    <citation type="submission" date="2014-12" db="EMBL/GenBank/DDBJ databases">
        <title>Draft genome sequences of 29 type strains of Enterococci.</title>
        <authorList>
            <person name="Zhong Z."/>
            <person name="Sun Z."/>
            <person name="Liu W."/>
            <person name="Zhang W."/>
            <person name="Zhang H."/>
        </authorList>
    </citation>
    <scope>NUCLEOTIDE SEQUENCE [LARGE SCALE GENOMIC DNA]</scope>
    <source>
        <strain evidence="4 5">DSM 22802</strain>
    </source>
</reference>
<evidence type="ECO:0000313" key="4">
    <source>
        <dbReference type="EMBL" id="OJG36825.1"/>
    </source>
</evidence>
<dbReference type="STRING" id="319970.RV00_GL001270"/>